<accession>A0A6P7XI43</accession>
<dbReference type="OrthoDB" id="9829654at2759"/>
<dbReference type="Proteomes" id="UP000515156">
    <property type="component" value="Chromosome 3"/>
</dbReference>
<evidence type="ECO:0000259" key="6">
    <source>
        <dbReference type="SMART" id="SM00043"/>
    </source>
</evidence>
<dbReference type="GO" id="GO:0004869">
    <property type="term" value="F:cysteine-type endopeptidase inhibitor activity"/>
    <property type="evidence" value="ECO:0007669"/>
    <property type="project" value="UniProtKB-KW"/>
</dbReference>
<dbReference type="FunFam" id="3.10.450.10:FF:000004">
    <property type="entry name" value="Cystatin C"/>
    <property type="match status" value="1"/>
</dbReference>
<evidence type="ECO:0000256" key="3">
    <source>
        <dbReference type="ARBA" id="ARBA00022704"/>
    </source>
</evidence>
<dbReference type="SUPFAM" id="SSF54403">
    <property type="entry name" value="Cystatin/monellin"/>
    <property type="match status" value="1"/>
</dbReference>
<feature type="chain" id="PRO_5028220320" evidence="5">
    <location>
        <begin position="22"/>
        <end position="142"/>
    </location>
</feature>
<dbReference type="PANTHER" id="PTHR46186:SF2">
    <property type="entry name" value="CYSTATIN"/>
    <property type="match status" value="1"/>
</dbReference>
<evidence type="ECO:0000256" key="1">
    <source>
        <dbReference type="ARBA" id="ARBA00009403"/>
    </source>
</evidence>
<dbReference type="InterPro" id="IPR046350">
    <property type="entry name" value="Cystatin_sf"/>
</dbReference>
<protein>
    <submittedName>
        <fullName evidence="8">Cystatin-like</fullName>
    </submittedName>
</protein>
<keyword evidence="3" id="KW-0789">Thiol protease inhibitor</keyword>
<evidence type="ECO:0000313" key="7">
    <source>
        <dbReference type="Proteomes" id="UP000515156"/>
    </source>
</evidence>
<feature type="domain" description="Cystatin" evidence="6">
    <location>
        <begin position="23"/>
        <end position="134"/>
    </location>
</feature>
<proteinExistence type="inferred from homology"/>
<gene>
    <name evidence="8" type="primary">LOC115465636</name>
</gene>
<dbReference type="GO" id="GO:0031982">
    <property type="term" value="C:vesicle"/>
    <property type="evidence" value="ECO:0007669"/>
    <property type="project" value="TreeGrafter"/>
</dbReference>
<dbReference type="InterPro" id="IPR000010">
    <property type="entry name" value="Cystatin_dom"/>
</dbReference>
<dbReference type="PANTHER" id="PTHR46186">
    <property type="entry name" value="CYSTATIN"/>
    <property type="match status" value="1"/>
</dbReference>
<dbReference type="InParanoid" id="A0A6P7XI43"/>
<dbReference type="KEGG" id="muo:115465636"/>
<dbReference type="CDD" id="cd00042">
    <property type="entry name" value="CY"/>
    <property type="match status" value="1"/>
</dbReference>
<evidence type="ECO:0000256" key="2">
    <source>
        <dbReference type="ARBA" id="ARBA00022690"/>
    </source>
</evidence>
<dbReference type="GO" id="GO:0005615">
    <property type="term" value="C:extracellular space"/>
    <property type="evidence" value="ECO:0007669"/>
    <property type="project" value="TreeGrafter"/>
</dbReference>
<dbReference type="Pfam" id="PF00031">
    <property type="entry name" value="Cystatin"/>
    <property type="match status" value="1"/>
</dbReference>
<dbReference type="AlphaFoldDB" id="A0A6P7XI43"/>
<feature type="signal peptide" evidence="5">
    <location>
        <begin position="1"/>
        <end position="21"/>
    </location>
</feature>
<evidence type="ECO:0000313" key="8">
    <source>
        <dbReference type="RefSeq" id="XP_030052123.1"/>
    </source>
</evidence>
<keyword evidence="2" id="KW-0646">Protease inhibitor</keyword>
<organism evidence="7 8">
    <name type="scientific">Microcaecilia unicolor</name>
    <dbReference type="NCBI Taxonomy" id="1415580"/>
    <lineage>
        <taxon>Eukaryota</taxon>
        <taxon>Metazoa</taxon>
        <taxon>Chordata</taxon>
        <taxon>Craniata</taxon>
        <taxon>Vertebrata</taxon>
        <taxon>Euteleostomi</taxon>
        <taxon>Amphibia</taxon>
        <taxon>Gymnophiona</taxon>
        <taxon>Siphonopidae</taxon>
        <taxon>Microcaecilia</taxon>
    </lineage>
</organism>
<evidence type="ECO:0000256" key="4">
    <source>
        <dbReference type="ARBA" id="ARBA00023157"/>
    </source>
</evidence>
<comment type="similarity">
    <text evidence="1">Belongs to the cystatin family.</text>
</comment>
<dbReference type="RefSeq" id="XP_030052123.1">
    <property type="nucleotide sequence ID" value="XM_030196263.1"/>
</dbReference>
<evidence type="ECO:0000256" key="5">
    <source>
        <dbReference type="SAM" id="SignalP"/>
    </source>
</evidence>
<sequence>MANFWLCLSVILFSSVLFSSADSLVGDSEKIDSSLPDVQTVASYAVNLFNEKSEYEFLFKVVKVIAKETKVIAGKIYNLDVEIGKTQCKKGSTGNVASCALVDTSEQRVTFQCKFYVLEQAWHNEISVLESSCKPARLLTIY</sequence>
<name>A0A6P7XI43_9AMPH</name>
<keyword evidence="5" id="KW-0732">Signal</keyword>
<dbReference type="GO" id="GO:0005737">
    <property type="term" value="C:cytoplasm"/>
    <property type="evidence" value="ECO:0007669"/>
    <property type="project" value="TreeGrafter"/>
</dbReference>
<dbReference type="SMART" id="SM00043">
    <property type="entry name" value="CY"/>
    <property type="match status" value="1"/>
</dbReference>
<dbReference type="GeneID" id="115465636"/>
<reference evidence="8" key="1">
    <citation type="submission" date="2025-08" db="UniProtKB">
        <authorList>
            <consortium name="RefSeq"/>
        </authorList>
    </citation>
    <scope>IDENTIFICATION</scope>
</reference>
<dbReference type="Gene3D" id="3.10.450.10">
    <property type="match status" value="1"/>
</dbReference>
<keyword evidence="7" id="KW-1185">Reference proteome</keyword>
<keyword evidence="4" id="KW-1015">Disulfide bond</keyword>